<dbReference type="InterPro" id="IPR051720">
    <property type="entry name" value="rRNA_MeTrfase/Polyamine_Synth"/>
</dbReference>
<dbReference type="PANTHER" id="PTHR23290">
    <property type="entry name" value="RRNA N6-ADENOSINE-METHYLTRANSFERASE METTL5"/>
    <property type="match status" value="1"/>
</dbReference>
<dbReference type="GO" id="GO:0016740">
    <property type="term" value="F:transferase activity"/>
    <property type="evidence" value="ECO:0007669"/>
    <property type="project" value="TreeGrafter"/>
</dbReference>
<dbReference type="Proteomes" id="UP000076796">
    <property type="component" value="Unassembled WGS sequence"/>
</dbReference>
<evidence type="ECO:0000313" key="2">
    <source>
        <dbReference type="EMBL" id="KZS49086.1"/>
    </source>
</evidence>
<name>A0A163MI49_9BACL</name>
<accession>A0A163MI49</accession>
<dbReference type="InterPro" id="IPR029063">
    <property type="entry name" value="SAM-dependent_MTases_sf"/>
</dbReference>
<dbReference type="PANTHER" id="PTHR23290:SF0">
    <property type="entry name" value="RRNA N6-ADENOSINE-METHYLTRANSFERASE METTL5"/>
    <property type="match status" value="1"/>
</dbReference>
<feature type="domain" description="N(4)-bis(aminopropyl)spermidine synthase C-terminal" evidence="1">
    <location>
        <begin position="109"/>
        <end position="307"/>
    </location>
</feature>
<dbReference type="InterPro" id="IPR002723">
    <property type="entry name" value="BpsA_C"/>
</dbReference>
<reference evidence="2" key="1">
    <citation type="journal article" date="2016" name="Genome Announc.">
        <title>Draft genomes of two strains of Paenibacillus glucanolyticus with capability to degrade lignocellulose.</title>
        <authorList>
            <person name="Mathews S.L."/>
            <person name="Pawlak J."/>
            <person name="Grunden A.M."/>
        </authorList>
    </citation>
    <scope>NUCLEOTIDE SEQUENCE [LARGE SCALE GENOMIC DNA]</scope>
    <source>
        <strain evidence="2">SLM1</strain>
    </source>
</reference>
<dbReference type="AlphaFoldDB" id="A0A163MI49"/>
<dbReference type="RefSeq" id="WP_063478592.1">
    <property type="nucleotide sequence ID" value="NZ_CP147845.1"/>
</dbReference>
<evidence type="ECO:0000313" key="3">
    <source>
        <dbReference type="Proteomes" id="UP000076796"/>
    </source>
</evidence>
<evidence type="ECO:0000259" key="1">
    <source>
        <dbReference type="Pfam" id="PF01861"/>
    </source>
</evidence>
<dbReference type="SUPFAM" id="SSF53335">
    <property type="entry name" value="S-adenosyl-L-methionine-dependent methyltransferases"/>
    <property type="match status" value="1"/>
</dbReference>
<dbReference type="STRING" id="59843.A3958_13765"/>
<dbReference type="GO" id="GO:0006596">
    <property type="term" value="P:polyamine biosynthetic process"/>
    <property type="evidence" value="ECO:0007669"/>
    <property type="project" value="TreeGrafter"/>
</dbReference>
<dbReference type="Gene3D" id="3.40.50.150">
    <property type="entry name" value="Vaccinia Virus protein VP39"/>
    <property type="match status" value="1"/>
</dbReference>
<protein>
    <recommendedName>
        <fullName evidence="1">N(4)-bis(aminopropyl)spermidine synthase C-terminal domain-containing protein</fullName>
    </recommendedName>
</protein>
<sequence>MINYIEAVQSRVRLQEGPQVIEQLLIASYMRPGISTKELARHTYLPVPVAAAIKKEFMKAGALVQERGVRCTHLGKLYVEHELGYGGLDQELYRSLMAEENDWQTELSDVLTRLTEILELRPQVDVQIDQSQCTVETSLRRAVLCLREHSLIGKNIMCVGDDDLVSISLGLLLKRLFPNMEGQRAGITVIDIDERFLQFISGMAEREGLSIACLRIDLRQPLAREWSGQYDCFFTDPPYTLQGMTLFLSRGIHTLKKGKGNPIFLSFAHKSPDVTLSMQREFVRMGLSVKQVLLHFNQYIGAQMIGNSGQMIVLKTTELTAPHITDFFEDELYTGEVRRTVRTYRCIQCGGVLQVGIQGDFPTIEELKNQGCPICASHTFAWLAKRTI</sequence>
<organism evidence="2 3">
    <name type="scientific">Paenibacillus glucanolyticus</name>
    <dbReference type="NCBI Taxonomy" id="59843"/>
    <lineage>
        <taxon>Bacteria</taxon>
        <taxon>Bacillati</taxon>
        <taxon>Bacillota</taxon>
        <taxon>Bacilli</taxon>
        <taxon>Bacillales</taxon>
        <taxon>Paenibacillaceae</taxon>
        <taxon>Paenibacillus</taxon>
    </lineage>
</organism>
<dbReference type="EMBL" id="LWMH01000001">
    <property type="protein sequence ID" value="KZS49086.1"/>
    <property type="molecule type" value="Genomic_DNA"/>
</dbReference>
<proteinExistence type="predicted"/>
<dbReference type="Pfam" id="PF01861">
    <property type="entry name" value="BpsA_C"/>
    <property type="match status" value="1"/>
</dbReference>
<gene>
    <name evidence="2" type="ORF">AWU65_14190</name>
</gene>
<dbReference type="GeneID" id="97557634"/>
<keyword evidence="3" id="KW-1185">Reference proteome</keyword>
<comment type="caution">
    <text evidence="2">The sequence shown here is derived from an EMBL/GenBank/DDBJ whole genome shotgun (WGS) entry which is preliminary data.</text>
</comment>
<dbReference type="OrthoDB" id="7593728at2"/>